<sequence length="100" mass="11866">MKQTLKLNTNWEKFIVGTLYIMFTMTLVFTLISLYVPLKGLFLGKNFTLIEFLSYIELRKYIPVIITVSIAINAKEFRKKKQLFLLTTRIKNKNIRNLYP</sequence>
<feature type="transmembrane region" description="Helical" evidence="1">
    <location>
        <begin position="14"/>
        <end position="38"/>
    </location>
</feature>
<evidence type="ECO:0000256" key="1">
    <source>
        <dbReference type="SAM" id="Phobius"/>
    </source>
</evidence>
<reference evidence="3" key="1">
    <citation type="submission" date="2016-10" db="EMBL/GenBank/DDBJ databases">
        <authorList>
            <person name="Varghese N."/>
            <person name="Submissions S."/>
        </authorList>
    </citation>
    <scope>NUCLEOTIDE SEQUENCE [LARGE SCALE GENOMIC DNA]</scope>
    <source>
        <strain evidence="3">DSM 15719</strain>
    </source>
</reference>
<dbReference type="EMBL" id="FOFZ01000010">
    <property type="protein sequence ID" value="SER32930.1"/>
    <property type="molecule type" value="Genomic_DNA"/>
</dbReference>
<gene>
    <name evidence="2" type="ORF">SAMN05444355_11050</name>
</gene>
<organism evidence="2 3">
    <name type="scientific">Flavobacterium frigoris</name>
    <dbReference type="NCBI Taxonomy" id="229204"/>
    <lineage>
        <taxon>Bacteria</taxon>
        <taxon>Pseudomonadati</taxon>
        <taxon>Bacteroidota</taxon>
        <taxon>Flavobacteriia</taxon>
        <taxon>Flavobacteriales</taxon>
        <taxon>Flavobacteriaceae</taxon>
        <taxon>Flavobacterium</taxon>
    </lineage>
</organism>
<proteinExistence type="predicted"/>
<keyword evidence="3" id="KW-1185">Reference proteome</keyword>
<dbReference type="AlphaFoldDB" id="A0A1H9NA54"/>
<keyword evidence="1" id="KW-1133">Transmembrane helix</keyword>
<dbReference type="Proteomes" id="UP000183658">
    <property type="component" value="Unassembled WGS sequence"/>
</dbReference>
<feature type="transmembrane region" description="Helical" evidence="1">
    <location>
        <begin position="58"/>
        <end position="74"/>
    </location>
</feature>
<keyword evidence="1" id="KW-0472">Membrane</keyword>
<evidence type="ECO:0000313" key="2">
    <source>
        <dbReference type="EMBL" id="SER32930.1"/>
    </source>
</evidence>
<protein>
    <submittedName>
        <fullName evidence="2">Uncharacterized protein</fullName>
    </submittedName>
</protein>
<evidence type="ECO:0000313" key="3">
    <source>
        <dbReference type="Proteomes" id="UP000183658"/>
    </source>
</evidence>
<keyword evidence="1" id="KW-0812">Transmembrane</keyword>
<accession>A0A1H9NA54</accession>
<name>A0A1H9NA54_FLAFI</name>